<dbReference type="PANTHER" id="PTHR43380">
    <property type="entry name" value="2-OXOISOVALERATE DEHYDROGENASE SUBUNIT ALPHA, MITOCHONDRIAL"/>
    <property type="match status" value="1"/>
</dbReference>
<evidence type="ECO:0000313" key="8">
    <source>
        <dbReference type="Proteomes" id="UP000677413"/>
    </source>
</evidence>
<keyword evidence="2 4" id="KW-0560">Oxidoreductase</keyword>
<proteinExistence type="inferred from homology"/>
<evidence type="ECO:0000256" key="3">
    <source>
        <dbReference type="ARBA" id="ARBA00023052"/>
    </source>
</evidence>
<evidence type="ECO:0000256" key="1">
    <source>
        <dbReference type="ARBA" id="ARBA00001964"/>
    </source>
</evidence>
<dbReference type="CDD" id="cd02000">
    <property type="entry name" value="TPP_E1_PDC_ADC_BCADC"/>
    <property type="match status" value="1"/>
</dbReference>
<dbReference type="SUPFAM" id="SSF52518">
    <property type="entry name" value="Thiamin diphosphate-binding fold (THDP-binding)"/>
    <property type="match status" value="1"/>
</dbReference>
<comment type="function">
    <text evidence="4">The branched-chain alpha-keto dehydrogenase complex catalyzes the overall conversion of alpha-keto acids to acyl-CoA and CO(2). It contains multiple copies of three enzymatic components: branched-chain alpha-keto acid decarboxylase (E1), lipoamide acyltransferase (E2) and lipoamide dehydrogenase (E3).</text>
</comment>
<evidence type="ECO:0000256" key="4">
    <source>
        <dbReference type="RuleBase" id="RU365014"/>
    </source>
</evidence>
<protein>
    <recommendedName>
        <fullName evidence="4">2-oxoisovalerate dehydrogenase subunit alpha</fullName>
        <ecNumber evidence="4">1.2.4.4</ecNumber>
    </recommendedName>
    <alternativeName>
        <fullName evidence="4">Branched-chain alpha-keto acid dehydrogenase E1 component alpha chain</fullName>
    </alternativeName>
</protein>
<dbReference type="Proteomes" id="UP000677413">
    <property type="component" value="Unassembled WGS sequence"/>
</dbReference>
<dbReference type="GO" id="GO:0003863">
    <property type="term" value="F:branched-chain 2-oxo acid dehydrogenase activity"/>
    <property type="evidence" value="ECO:0007669"/>
    <property type="project" value="UniProtKB-EC"/>
</dbReference>
<sequence length="404" mass="43083">MPRTSAKTSAKTNDRQDPIQLLTPQGEAVSDARLPFDPADVDLPALYRDMVLTRRLDTEAIALQRQGELGLWPSLFGQEAAQIGAARALLPSDMVFPTYREHGVAWCRGLDPASLLGLFRGTTLGGWDPRDVNFNLYTLVIGAQTLHAVGYAMGIVRDPVGPAVSAASTAAASAVLATPATPAAPAAPAVLAFLGDGALSEGETNEAFIWATTQSLPVVFFCQNNQWAISAPYSVQSTVPVAQRAAGFGLPGIRVDGNDVLACLAATRRALHTARTGGGPTLIEAFTYRRNAHTTADDASRYRETAEEKEWAAKDPLARLHAHLVATGAADSAYSAYFAEIEAEAQTFAEGLRARCRALPEPDPSLPFEHTYAEMTPELSRQLAEHRAHLASLQEISGPSGERA</sequence>
<keyword evidence="8" id="KW-1185">Reference proteome</keyword>
<feature type="region of interest" description="Disordered" evidence="5">
    <location>
        <begin position="1"/>
        <end position="21"/>
    </location>
</feature>
<dbReference type="RefSeq" id="WP_210885543.1">
    <property type="nucleotide sequence ID" value="NZ_JAGPYQ010000001.1"/>
</dbReference>
<dbReference type="EC" id="1.2.4.4" evidence="4"/>
<dbReference type="GO" id="GO:0009083">
    <property type="term" value="P:branched-chain amino acid catabolic process"/>
    <property type="evidence" value="ECO:0007669"/>
    <property type="project" value="TreeGrafter"/>
</dbReference>
<evidence type="ECO:0000256" key="2">
    <source>
        <dbReference type="ARBA" id="ARBA00023002"/>
    </source>
</evidence>
<dbReference type="InterPro" id="IPR050771">
    <property type="entry name" value="Alpha-ketoacid_DH_E1_comp"/>
</dbReference>
<evidence type="ECO:0000313" key="7">
    <source>
        <dbReference type="EMBL" id="MBQ0851101.1"/>
    </source>
</evidence>
<evidence type="ECO:0000259" key="6">
    <source>
        <dbReference type="Pfam" id="PF00676"/>
    </source>
</evidence>
<dbReference type="InterPro" id="IPR029061">
    <property type="entry name" value="THDP-binding"/>
</dbReference>
<keyword evidence="3 4" id="KW-0786">Thiamine pyrophosphate</keyword>
<dbReference type="InterPro" id="IPR001017">
    <property type="entry name" value="DH_E1"/>
</dbReference>
<gene>
    <name evidence="7" type="ORF">J8N05_23325</name>
</gene>
<evidence type="ECO:0000256" key="5">
    <source>
        <dbReference type="SAM" id="MobiDB-lite"/>
    </source>
</evidence>
<comment type="cofactor">
    <cofactor evidence="1 4">
        <name>thiamine diphosphate</name>
        <dbReference type="ChEBI" id="CHEBI:58937"/>
    </cofactor>
</comment>
<dbReference type="GO" id="GO:0000287">
    <property type="term" value="F:magnesium ion binding"/>
    <property type="evidence" value="ECO:0007669"/>
    <property type="project" value="UniProtKB-ARBA"/>
</dbReference>
<feature type="domain" description="Dehydrogenase E1 component" evidence="6">
    <location>
        <begin position="48"/>
        <end position="333"/>
    </location>
</feature>
<accession>A0A940XVY0</accession>
<dbReference type="PANTHER" id="PTHR43380:SF1">
    <property type="entry name" value="2-OXOISOVALERATE DEHYDROGENASE SUBUNIT ALPHA, MITOCHONDRIAL"/>
    <property type="match status" value="1"/>
</dbReference>
<comment type="similarity">
    <text evidence="4">Belongs to the BCKDHA family.</text>
</comment>
<reference evidence="7 8" key="1">
    <citation type="submission" date="2021-04" db="EMBL/GenBank/DDBJ databases">
        <authorList>
            <person name="Tang X."/>
            <person name="Zhou X."/>
            <person name="Chen X."/>
            <person name="Cernava T."/>
            <person name="Zhang C."/>
        </authorList>
    </citation>
    <scope>NUCLEOTIDE SEQUENCE [LARGE SCALE GENOMIC DNA]</scope>
    <source>
        <strain evidence="7 8">BH-SS-21</strain>
    </source>
</reference>
<name>A0A940XVY0_9ACTN</name>
<comment type="catalytic activity">
    <reaction evidence="4">
        <text>N(6)-[(R)-lipoyl]-L-lysyl-[protein] + 3-methyl-2-oxobutanoate + H(+) = N(6)-[(R)-S(8)-2-methylpropanoyldihydrolipoyl]-L-lysyl-[protein] + CO2</text>
        <dbReference type="Rhea" id="RHEA:13457"/>
        <dbReference type="Rhea" id="RHEA-COMP:10474"/>
        <dbReference type="Rhea" id="RHEA-COMP:10497"/>
        <dbReference type="ChEBI" id="CHEBI:11851"/>
        <dbReference type="ChEBI" id="CHEBI:15378"/>
        <dbReference type="ChEBI" id="CHEBI:16526"/>
        <dbReference type="ChEBI" id="CHEBI:83099"/>
        <dbReference type="ChEBI" id="CHEBI:83142"/>
        <dbReference type="EC" id="1.2.4.4"/>
    </reaction>
</comment>
<organism evidence="7 8">
    <name type="scientific">Streptomyces liliiviolaceus</name>
    <dbReference type="NCBI Taxonomy" id="2823109"/>
    <lineage>
        <taxon>Bacteria</taxon>
        <taxon>Bacillati</taxon>
        <taxon>Actinomycetota</taxon>
        <taxon>Actinomycetes</taxon>
        <taxon>Kitasatosporales</taxon>
        <taxon>Streptomycetaceae</taxon>
        <taxon>Streptomyces</taxon>
    </lineage>
</organism>
<dbReference type="Pfam" id="PF00676">
    <property type="entry name" value="E1_dh"/>
    <property type="match status" value="1"/>
</dbReference>
<comment type="caution">
    <text evidence="7">The sequence shown here is derived from an EMBL/GenBank/DDBJ whole genome shotgun (WGS) entry which is preliminary data.</text>
</comment>
<dbReference type="AlphaFoldDB" id="A0A940XVY0"/>
<feature type="compositionally biased region" description="Polar residues" evidence="5">
    <location>
        <begin position="1"/>
        <end position="11"/>
    </location>
</feature>
<dbReference type="Gene3D" id="3.40.50.970">
    <property type="match status" value="1"/>
</dbReference>
<dbReference type="EMBL" id="JAGPYQ010000001">
    <property type="protein sequence ID" value="MBQ0851101.1"/>
    <property type="molecule type" value="Genomic_DNA"/>
</dbReference>